<organism evidence="1 2">
    <name type="scientific">Virgisporangium aliadipatigenens</name>
    <dbReference type="NCBI Taxonomy" id="741659"/>
    <lineage>
        <taxon>Bacteria</taxon>
        <taxon>Bacillati</taxon>
        <taxon>Actinomycetota</taxon>
        <taxon>Actinomycetes</taxon>
        <taxon>Micromonosporales</taxon>
        <taxon>Micromonosporaceae</taxon>
        <taxon>Virgisporangium</taxon>
    </lineage>
</organism>
<name>A0A8J3YTI0_9ACTN</name>
<reference evidence="1" key="1">
    <citation type="submission" date="2021-01" db="EMBL/GenBank/DDBJ databases">
        <title>Whole genome shotgun sequence of Virgisporangium aliadipatigenens NBRC 105644.</title>
        <authorList>
            <person name="Komaki H."/>
            <person name="Tamura T."/>
        </authorList>
    </citation>
    <scope>NUCLEOTIDE SEQUENCE</scope>
    <source>
        <strain evidence="1">NBRC 105644</strain>
    </source>
</reference>
<protein>
    <submittedName>
        <fullName evidence="1">Uncharacterized protein</fullName>
    </submittedName>
</protein>
<evidence type="ECO:0000313" key="1">
    <source>
        <dbReference type="EMBL" id="GIJ50182.1"/>
    </source>
</evidence>
<comment type="caution">
    <text evidence="1">The sequence shown here is derived from an EMBL/GenBank/DDBJ whole genome shotgun (WGS) entry which is preliminary data.</text>
</comment>
<keyword evidence="2" id="KW-1185">Reference proteome</keyword>
<evidence type="ECO:0000313" key="2">
    <source>
        <dbReference type="Proteomes" id="UP000619260"/>
    </source>
</evidence>
<dbReference type="RefSeq" id="WP_203903619.1">
    <property type="nucleotide sequence ID" value="NZ_BOPF01000033.1"/>
</dbReference>
<proteinExistence type="predicted"/>
<gene>
    <name evidence="1" type="ORF">Val02_70680</name>
</gene>
<dbReference type="Proteomes" id="UP000619260">
    <property type="component" value="Unassembled WGS sequence"/>
</dbReference>
<accession>A0A8J3YTI0</accession>
<dbReference type="EMBL" id="BOPF01000033">
    <property type="protein sequence ID" value="GIJ50182.1"/>
    <property type="molecule type" value="Genomic_DNA"/>
</dbReference>
<dbReference type="AlphaFoldDB" id="A0A8J3YTI0"/>
<sequence length="240" mass="26572">MPAFEEQLRDAFAILLGRPLEAFPEGTYATFHWDDELRAELFSPEFGEDADPNELDPRRWQVDVQRSLVLVDDASEVDQLEPMADALDELSFVSGDFEVVRGRDMLTLLGAHGVDPDEIDYFVPVILRVRTDGTLFDALRAATWTMDEGALTEPDEDAEVDGTWAERLSAIADPALRKHFANLCLDAHSARAYGAWFAGTTQPLNSFGSALEAFGAEAVATWEFGEGQATTWVVRLKTDA</sequence>